<feature type="domain" description="Single" evidence="4">
    <location>
        <begin position="29"/>
        <end position="95"/>
    </location>
</feature>
<reference evidence="5" key="2">
    <citation type="journal article" date="2015" name="J. Proteomics">
        <title>Sexual differences in the sialomes of the zebra tick, Rhipicephalus pulchellus.</title>
        <authorList>
            <person name="Tan A.W."/>
            <person name="Francischetti I.M."/>
            <person name="Slovak M."/>
            <person name="Kini R.M."/>
            <person name="Ribeiro J.M."/>
        </authorList>
    </citation>
    <scope>NUCLEOTIDE SEQUENCE</scope>
    <source>
        <tissue evidence="5">Salivary gland</tissue>
    </source>
</reference>
<dbReference type="InterPro" id="IPR029277">
    <property type="entry name" value="SVWC_dom"/>
</dbReference>
<evidence type="ECO:0000259" key="4">
    <source>
        <dbReference type="Pfam" id="PF15430"/>
    </source>
</evidence>
<accession>L7M9X7</accession>
<evidence type="ECO:0000256" key="3">
    <source>
        <dbReference type="SAM" id="SignalP"/>
    </source>
</evidence>
<reference evidence="5" key="1">
    <citation type="submission" date="2012-11" db="EMBL/GenBank/DDBJ databases">
        <authorList>
            <person name="Lucero-Rivera Y.E."/>
            <person name="Tovar-Ramirez D."/>
        </authorList>
    </citation>
    <scope>NUCLEOTIDE SEQUENCE</scope>
    <source>
        <tissue evidence="5">Salivary gland</tissue>
    </source>
</reference>
<evidence type="ECO:0000256" key="2">
    <source>
        <dbReference type="ARBA" id="ARBA00022525"/>
    </source>
</evidence>
<keyword evidence="2" id="KW-0964">Secreted</keyword>
<evidence type="ECO:0000313" key="5">
    <source>
        <dbReference type="EMBL" id="JAA60855.1"/>
    </source>
</evidence>
<dbReference type="AlphaFoldDB" id="L7M9X7"/>
<comment type="subcellular location">
    <subcellularLocation>
        <location evidence="1">Secreted</location>
    </subcellularLocation>
</comment>
<keyword evidence="3" id="KW-0732">Signal</keyword>
<protein>
    <submittedName>
        <fullName evidence="5">Putative 8.9 kDa family member</fullName>
    </submittedName>
</protein>
<name>L7M9X7_RHIPC</name>
<dbReference type="EMBL" id="GACK01004179">
    <property type="protein sequence ID" value="JAA60855.1"/>
    <property type="molecule type" value="mRNA"/>
</dbReference>
<evidence type="ECO:0000256" key="1">
    <source>
        <dbReference type="ARBA" id="ARBA00004613"/>
    </source>
</evidence>
<sequence>MAKLRKCLVLFITGMLFLVQAKPYKKGKCYFEGKFYEPGEKIYTKPCNEWTCIKQNSTHSDVVRKTCLGIEIPPICRWSPALEGIYPQCCQHMICEKIKLH</sequence>
<proteinExistence type="evidence at transcript level"/>
<dbReference type="Pfam" id="PF15430">
    <property type="entry name" value="SVWC"/>
    <property type="match status" value="1"/>
</dbReference>
<organism evidence="5">
    <name type="scientific">Rhipicephalus pulchellus</name>
    <name type="common">Yellow backed tick</name>
    <name type="synonym">Dermacentor pulchellus</name>
    <dbReference type="NCBI Taxonomy" id="72859"/>
    <lineage>
        <taxon>Eukaryota</taxon>
        <taxon>Metazoa</taxon>
        <taxon>Ecdysozoa</taxon>
        <taxon>Arthropoda</taxon>
        <taxon>Chelicerata</taxon>
        <taxon>Arachnida</taxon>
        <taxon>Acari</taxon>
        <taxon>Parasitiformes</taxon>
        <taxon>Ixodida</taxon>
        <taxon>Ixodoidea</taxon>
        <taxon>Ixodidae</taxon>
        <taxon>Rhipicephalinae</taxon>
        <taxon>Rhipicephalus</taxon>
        <taxon>Rhipicephalus</taxon>
    </lineage>
</organism>
<feature type="signal peptide" evidence="3">
    <location>
        <begin position="1"/>
        <end position="21"/>
    </location>
</feature>
<feature type="chain" id="PRO_5003981964" evidence="3">
    <location>
        <begin position="22"/>
        <end position="101"/>
    </location>
</feature>
<dbReference type="GO" id="GO:0005576">
    <property type="term" value="C:extracellular region"/>
    <property type="evidence" value="ECO:0007669"/>
    <property type="project" value="UniProtKB-SubCell"/>
</dbReference>